<keyword evidence="5" id="KW-0547">Nucleotide-binding</keyword>
<dbReference type="InterPro" id="IPR005702">
    <property type="entry name" value="Wzc-like_C"/>
</dbReference>
<dbReference type="Gene3D" id="3.40.50.300">
    <property type="entry name" value="P-loop containing nucleotide triphosphate hydrolases"/>
    <property type="match status" value="1"/>
</dbReference>
<reference evidence="12 13" key="1">
    <citation type="submission" date="2023-03" db="EMBL/GenBank/DDBJ databases">
        <title>YIM 133296 draft genome.</title>
        <authorList>
            <person name="Xiong L."/>
        </authorList>
    </citation>
    <scope>NUCLEOTIDE SEQUENCE [LARGE SCALE GENOMIC DNA]</scope>
    <source>
        <strain evidence="12 13">YIM 133296</strain>
    </source>
</reference>
<organism evidence="12 13">
    <name type="scientific">Luteipulveratus flavus</name>
    <dbReference type="NCBI Taxonomy" id="3031728"/>
    <lineage>
        <taxon>Bacteria</taxon>
        <taxon>Bacillati</taxon>
        <taxon>Actinomycetota</taxon>
        <taxon>Actinomycetes</taxon>
        <taxon>Micrococcales</taxon>
        <taxon>Dermacoccaceae</taxon>
        <taxon>Luteipulveratus</taxon>
    </lineage>
</organism>
<dbReference type="PANTHER" id="PTHR32309">
    <property type="entry name" value="TYROSINE-PROTEIN KINASE"/>
    <property type="match status" value="1"/>
</dbReference>
<dbReference type="EMBL" id="JAROAV010000057">
    <property type="protein sequence ID" value="MDF8266467.1"/>
    <property type="molecule type" value="Genomic_DNA"/>
</dbReference>
<evidence type="ECO:0000259" key="11">
    <source>
        <dbReference type="Pfam" id="PF02706"/>
    </source>
</evidence>
<evidence type="ECO:0000256" key="7">
    <source>
        <dbReference type="ARBA" id="ARBA00022989"/>
    </source>
</evidence>
<accession>A0ABT6CC26</accession>
<keyword evidence="13" id="KW-1185">Reference proteome</keyword>
<dbReference type="PANTHER" id="PTHR32309:SF13">
    <property type="entry name" value="FERRIC ENTEROBACTIN TRANSPORT PROTEIN FEPE"/>
    <property type="match status" value="1"/>
</dbReference>
<sequence>MTEQVGVDLRAYLRAVRKYWRLVVLLAVLGTATATFFTLRTPPTYSSTVTFFVSTPTTAGDSPLSGAQFGQQRVNSYVLLAPSERLATMVVEKSGTSLTPRQVTKRITADADVNTVLLTVHVQDGSRERSLRLAKAVSTEMVTLVDQIESQGGKRQSPVALEVVSGPTLKPYPVAPQKKKDVAAGLAVGLALGVLAAILRDVLDNTFRSPDVLRSVTRQPVLGSIGFDRGAADRPLVLGAANGTPRAEAFRQLRTGLQFINVDEPVKVLVVTSSTAQEGKSSTSANLALAFAEAGSSVLLIEADLRRPKVCDYLGLDRSVGLSNVLAGQADLDDAVQPFGRHQLMVLSSGSIPPNPSELLGTRNMIDLLARAREECDMVIIDTPPLLPVTDAAVVAAHADGALLVVRHGDTKRSHVQQSLRSLEAVGASVLGCVLTMTPRPKRTKTDGYETYDSVPVEAAPETTDRNESSPAPLPRARSLREVQDETMEMPVPARRLPTSRKSGTTTTTEEES</sequence>
<dbReference type="Pfam" id="PF10609">
    <property type="entry name" value="ParA"/>
    <property type="match status" value="1"/>
</dbReference>
<dbReference type="EC" id="2.7.10.2" evidence="12"/>
<feature type="transmembrane region" description="Helical" evidence="10">
    <location>
        <begin position="19"/>
        <end position="39"/>
    </location>
</feature>
<keyword evidence="12" id="KW-0808">Transferase</keyword>
<evidence type="ECO:0000313" key="13">
    <source>
        <dbReference type="Proteomes" id="UP001528912"/>
    </source>
</evidence>
<feature type="region of interest" description="Disordered" evidence="9">
    <location>
        <begin position="440"/>
        <end position="513"/>
    </location>
</feature>
<comment type="similarity">
    <text evidence="2">Belongs to the CpsC/CapA family.</text>
</comment>
<gene>
    <name evidence="12" type="ORF">P4R38_19630</name>
</gene>
<dbReference type="Pfam" id="PF02706">
    <property type="entry name" value="Wzz"/>
    <property type="match status" value="1"/>
</dbReference>
<dbReference type="SUPFAM" id="SSF52540">
    <property type="entry name" value="P-loop containing nucleoside triphosphate hydrolases"/>
    <property type="match status" value="1"/>
</dbReference>
<evidence type="ECO:0000256" key="3">
    <source>
        <dbReference type="ARBA" id="ARBA00022475"/>
    </source>
</evidence>
<evidence type="ECO:0000256" key="9">
    <source>
        <dbReference type="SAM" id="MobiDB-lite"/>
    </source>
</evidence>
<dbReference type="GO" id="GO:0004715">
    <property type="term" value="F:non-membrane spanning protein tyrosine kinase activity"/>
    <property type="evidence" value="ECO:0007669"/>
    <property type="project" value="UniProtKB-EC"/>
</dbReference>
<keyword evidence="4 10" id="KW-0812">Transmembrane</keyword>
<evidence type="ECO:0000256" key="6">
    <source>
        <dbReference type="ARBA" id="ARBA00022840"/>
    </source>
</evidence>
<evidence type="ECO:0000256" key="2">
    <source>
        <dbReference type="ARBA" id="ARBA00006683"/>
    </source>
</evidence>
<evidence type="ECO:0000256" key="4">
    <source>
        <dbReference type="ARBA" id="ARBA00022692"/>
    </source>
</evidence>
<dbReference type="CDD" id="cd05387">
    <property type="entry name" value="BY-kinase"/>
    <property type="match status" value="1"/>
</dbReference>
<dbReference type="InterPro" id="IPR027417">
    <property type="entry name" value="P-loop_NTPase"/>
</dbReference>
<keyword evidence="3" id="KW-1003">Cell membrane</keyword>
<evidence type="ECO:0000256" key="8">
    <source>
        <dbReference type="ARBA" id="ARBA00023136"/>
    </source>
</evidence>
<dbReference type="NCBIfam" id="TIGR01007">
    <property type="entry name" value="eps_fam"/>
    <property type="match status" value="1"/>
</dbReference>
<evidence type="ECO:0000313" key="12">
    <source>
        <dbReference type="EMBL" id="MDF8266467.1"/>
    </source>
</evidence>
<evidence type="ECO:0000256" key="10">
    <source>
        <dbReference type="SAM" id="Phobius"/>
    </source>
</evidence>
<name>A0ABT6CC26_9MICO</name>
<dbReference type="InterPro" id="IPR003856">
    <property type="entry name" value="LPS_length_determ_N"/>
</dbReference>
<evidence type="ECO:0000256" key="1">
    <source>
        <dbReference type="ARBA" id="ARBA00004651"/>
    </source>
</evidence>
<keyword evidence="7 10" id="KW-1133">Transmembrane helix</keyword>
<proteinExistence type="inferred from homology"/>
<dbReference type="InterPro" id="IPR050445">
    <property type="entry name" value="Bact_polysacc_biosynth/exp"/>
</dbReference>
<dbReference type="RefSeq" id="WP_277193676.1">
    <property type="nucleotide sequence ID" value="NZ_JAROAV010000057.1"/>
</dbReference>
<comment type="caution">
    <text evidence="12">The sequence shown here is derived from an EMBL/GenBank/DDBJ whole genome shotgun (WGS) entry which is preliminary data.</text>
</comment>
<dbReference type="InterPro" id="IPR033756">
    <property type="entry name" value="YlxH/NBP35"/>
</dbReference>
<evidence type="ECO:0000256" key="5">
    <source>
        <dbReference type="ARBA" id="ARBA00022741"/>
    </source>
</evidence>
<protein>
    <submittedName>
        <fullName evidence="12">Polysaccharide biosynthesis tyrosine autokinase</fullName>
        <ecNumber evidence="12">2.7.10.2</ecNumber>
    </submittedName>
</protein>
<comment type="subcellular location">
    <subcellularLocation>
        <location evidence="1">Cell membrane</location>
        <topology evidence="1">Multi-pass membrane protein</topology>
    </subcellularLocation>
</comment>
<keyword evidence="6" id="KW-0067">ATP-binding</keyword>
<keyword evidence="8 10" id="KW-0472">Membrane</keyword>
<feature type="domain" description="Polysaccharide chain length determinant N-terminal" evidence="11">
    <location>
        <begin position="7"/>
        <end position="78"/>
    </location>
</feature>
<dbReference type="Proteomes" id="UP001528912">
    <property type="component" value="Unassembled WGS sequence"/>
</dbReference>